<dbReference type="SUPFAM" id="SSF48498">
    <property type="entry name" value="Tetracyclin repressor-like, C-terminal domain"/>
    <property type="match status" value="1"/>
</dbReference>
<reference evidence="5 6" key="1">
    <citation type="submission" date="2018-05" db="EMBL/GenBank/DDBJ databases">
        <title>Streptomyces venezuelae.</title>
        <authorList>
            <person name="Kim W."/>
            <person name="Lee N."/>
            <person name="Cho B.-K."/>
        </authorList>
    </citation>
    <scope>NUCLEOTIDE SEQUENCE [LARGE SCALE GENOMIC DNA]</scope>
    <source>
        <strain evidence="5 6">ATCC 15068</strain>
    </source>
</reference>
<evidence type="ECO:0000259" key="4">
    <source>
        <dbReference type="Pfam" id="PF16859"/>
    </source>
</evidence>
<gene>
    <name evidence="5" type="ORF">DEJ46_28590</name>
</gene>
<dbReference type="RefSeq" id="WP_150270906.1">
    <property type="nucleotide sequence ID" value="NZ_CP029194.1"/>
</dbReference>
<evidence type="ECO:0000313" key="5">
    <source>
        <dbReference type="EMBL" id="QES22575.1"/>
    </source>
</evidence>
<evidence type="ECO:0000256" key="2">
    <source>
        <dbReference type="ARBA" id="ARBA00023163"/>
    </source>
</evidence>
<keyword evidence="1" id="KW-0805">Transcription regulation</keyword>
<dbReference type="Proteomes" id="UP000324106">
    <property type="component" value="Chromosome"/>
</dbReference>
<proteinExistence type="predicted"/>
<dbReference type="AlphaFoldDB" id="A0A5P2AWM8"/>
<evidence type="ECO:0000313" key="6">
    <source>
        <dbReference type="Proteomes" id="UP000324106"/>
    </source>
</evidence>
<dbReference type="EMBL" id="CP029194">
    <property type="protein sequence ID" value="QES22575.1"/>
    <property type="molecule type" value="Genomic_DNA"/>
</dbReference>
<feature type="region of interest" description="Disordered" evidence="3">
    <location>
        <begin position="15"/>
        <end position="35"/>
    </location>
</feature>
<dbReference type="Pfam" id="PF16859">
    <property type="entry name" value="TetR_C_11"/>
    <property type="match status" value="1"/>
</dbReference>
<sequence length="110" mass="12297">MVALRRAAGEVGRSVAVHTRARPAQPQLHPNPWDTYHHTVIEPRRRLGLDAVRRGMERGEIRDDLDVELVGDLFTGPLLIRTVIRPGATLEPGLAERIVDTVLEGLRPRT</sequence>
<name>A0A5P2AWM8_STRVZ</name>
<dbReference type="InterPro" id="IPR011075">
    <property type="entry name" value="TetR_C"/>
</dbReference>
<evidence type="ECO:0000256" key="1">
    <source>
        <dbReference type="ARBA" id="ARBA00023015"/>
    </source>
</evidence>
<keyword evidence="2" id="KW-0804">Transcription</keyword>
<evidence type="ECO:0000256" key="3">
    <source>
        <dbReference type="SAM" id="MobiDB-lite"/>
    </source>
</evidence>
<accession>A0A5P2AWM8</accession>
<feature type="domain" description="Tetracyclin repressor-like C-terminal" evidence="4">
    <location>
        <begin position="20"/>
        <end position="102"/>
    </location>
</feature>
<dbReference type="InterPro" id="IPR036271">
    <property type="entry name" value="Tet_transcr_reg_TetR-rel_C_sf"/>
</dbReference>
<dbReference type="Gene3D" id="1.10.357.10">
    <property type="entry name" value="Tetracycline Repressor, domain 2"/>
    <property type="match status" value="1"/>
</dbReference>
<dbReference type="OrthoDB" id="9796019at2"/>
<organism evidence="5 6">
    <name type="scientific">Streptomyces venezuelae</name>
    <dbReference type="NCBI Taxonomy" id="54571"/>
    <lineage>
        <taxon>Bacteria</taxon>
        <taxon>Bacillati</taxon>
        <taxon>Actinomycetota</taxon>
        <taxon>Actinomycetes</taxon>
        <taxon>Kitasatosporales</taxon>
        <taxon>Streptomycetaceae</taxon>
        <taxon>Streptomyces</taxon>
    </lineage>
</organism>
<protein>
    <recommendedName>
        <fullName evidence="4">Tetracyclin repressor-like C-terminal domain-containing protein</fullName>
    </recommendedName>
</protein>